<dbReference type="Pfam" id="PF00001">
    <property type="entry name" value="7tm_1"/>
    <property type="match status" value="1"/>
</dbReference>
<dbReference type="SUPFAM" id="SSF81321">
    <property type="entry name" value="Family A G protein-coupled receptor-like"/>
    <property type="match status" value="1"/>
</dbReference>
<accession>A0A8J1Y9M2</accession>
<dbReference type="Gene3D" id="1.20.1070.10">
    <property type="entry name" value="Rhodopsin 7-helix transmembrane proteins"/>
    <property type="match status" value="1"/>
</dbReference>
<dbReference type="PANTHER" id="PTHR24243:SF224">
    <property type="entry name" value="G-PROTEIN COUPLED RECEPTOR 19-RELATED"/>
    <property type="match status" value="1"/>
</dbReference>
<evidence type="ECO:0000256" key="5">
    <source>
        <dbReference type="ARBA" id="ARBA00023136"/>
    </source>
</evidence>
<dbReference type="InterPro" id="IPR000276">
    <property type="entry name" value="GPCR_Rhodpsn"/>
</dbReference>
<dbReference type="SMART" id="SM01381">
    <property type="entry name" value="7TM_GPCR_Srsx"/>
    <property type="match status" value="1"/>
</dbReference>
<keyword evidence="5" id="KW-0472">Membrane</keyword>
<dbReference type="PANTHER" id="PTHR24243">
    <property type="entry name" value="G-PROTEIN COUPLED RECEPTOR"/>
    <property type="match status" value="1"/>
</dbReference>
<dbReference type="GO" id="GO:0004930">
    <property type="term" value="F:G protein-coupled receptor activity"/>
    <property type="evidence" value="ECO:0007669"/>
    <property type="project" value="UniProtKB-KW"/>
</dbReference>
<keyword evidence="3" id="KW-1133">Transmembrane helix</keyword>
<proteinExistence type="inferred from homology"/>
<dbReference type="EMBL" id="CAIIXF020000001">
    <property type="protein sequence ID" value="CAH1772860.1"/>
    <property type="molecule type" value="Genomic_DNA"/>
</dbReference>
<keyword evidence="2 8" id="KW-0812">Transmembrane</keyword>
<dbReference type="AlphaFoldDB" id="A0A8J1Y9M2"/>
<evidence type="ECO:0000256" key="7">
    <source>
        <dbReference type="ARBA" id="ARBA00023224"/>
    </source>
</evidence>
<dbReference type="PRINTS" id="PR00237">
    <property type="entry name" value="GPCRRHODOPSN"/>
</dbReference>
<keyword evidence="4 8" id="KW-0297">G-protein coupled receptor</keyword>
<dbReference type="PROSITE" id="PS00237">
    <property type="entry name" value="G_PROTEIN_RECEP_F1_1"/>
    <property type="match status" value="1"/>
</dbReference>
<keyword evidence="6 8" id="KW-0675">Receptor</keyword>
<dbReference type="PROSITE" id="PS50262">
    <property type="entry name" value="G_PROTEIN_RECEP_F1_2"/>
    <property type="match status" value="1"/>
</dbReference>
<keyword evidence="10" id="KW-1185">Reference proteome</keyword>
<comment type="caution">
    <text evidence="9">The sequence shown here is derived from an EMBL/GenBank/DDBJ whole genome shotgun (WGS) entry which is preliminary data.</text>
</comment>
<protein>
    <submittedName>
        <fullName evidence="9">Uncharacterized protein</fullName>
    </submittedName>
</protein>
<evidence type="ECO:0000256" key="3">
    <source>
        <dbReference type="ARBA" id="ARBA00022989"/>
    </source>
</evidence>
<evidence type="ECO:0000313" key="10">
    <source>
        <dbReference type="Proteomes" id="UP000749559"/>
    </source>
</evidence>
<reference evidence="9" key="1">
    <citation type="submission" date="2022-03" db="EMBL/GenBank/DDBJ databases">
        <authorList>
            <person name="Martin C."/>
        </authorList>
    </citation>
    <scope>NUCLEOTIDE SEQUENCE</scope>
</reference>
<evidence type="ECO:0000256" key="1">
    <source>
        <dbReference type="ARBA" id="ARBA00004141"/>
    </source>
</evidence>
<name>A0A8J1Y9M2_OWEFU</name>
<gene>
    <name evidence="9" type="ORF">OFUS_LOCUS550</name>
</gene>
<evidence type="ECO:0000256" key="2">
    <source>
        <dbReference type="ARBA" id="ARBA00022692"/>
    </source>
</evidence>
<comment type="similarity">
    <text evidence="8">Belongs to the G-protein coupled receptor 1 family.</text>
</comment>
<evidence type="ECO:0000256" key="6">
    <source>
        <dbReference type="ARBA" id="ARBA00023170"/>
    </source>
</evidence>
<dbReference type="GO" id="GO:0005886">
    <property type="term" value="C:plasma membrane"/>
    <property type="evidence" value="ECO:0007669"/>
    <property type="project" value="TreeGrafter"/>
</dbReference>
<sequence length="515" mass="58499">MDGFSYHIAIFTQVIVLVACDVRVTLRTEILPTPENDATTSIGVSTNLSATTDIPNITTSNSSPFPKVTTLSTSNVTAKTTTKDPMCKYPPAPDPESRARLHWYICNCLPSRLCPAEDIMNETNKDKLLRHQQRKNTWIRVDMPTAIITLVLYSAMWILGVGGNILVIITIVRFLNKKSVTNIFLASLASADLMLLLLCLPVKASEFIYEAWLLGDVACKIVYYVRDVSFACSIMTLTAMCFERYFAICDPMKAHYISTPGRARKTVIVVWLLSFISVIPSLLIMETAPTEYEGEEVCRTASDIKILYMHLYANYLLGIFLVAPFVFMIYAYGRTCYELWVSTRNAQRMSGLRHPVESHLHSRWNTRSVKTVVRKGDDLLNRKRVIKMLIVVVLIFFFSWGPITLYTVISQFGVGLLKYYHIKQRLRLYLATLAYMNSCLNPVVYAFMSSHFRIGFKKCFYCFVKKRPRTKHGGHSTSDFRAHHNGSTLDMVLINTSGTQLYSQNSQQQNESTCL</sequence>
<organism evidence="9 10">
    <name type="scientific">Owenia fusiformis</name>
    <name type="common">Polychaete worm</name>
    <dbReference type="NCBI Taxonomy" id="6347"/>
    <lineage>
        <taxon>Eukaryota</taxon>
        <taxon>Metazoa</taxon>
        <taxon>Spiralia</taxon>
        <taxon>Lophotrochozoa</taxon>
        <taxon>Annelida</taxon>
        <taxon>Polychaeta</taxon>
        <taxon>Sedentaria</taxon>
        <taxon>Canalipalpata</taxon>
        <taxon>Sabellida</taxon>
        <taxon>Oweniida</taxon>
        <taxon>Oweniidae</taxon>
        <taxon>Owenia</taxon>
    </lineage>
</organism>
<dbReference type="Proteomes" id="UP000749559">
    <property type="component" value="Unassembled WGS sequence"/>
</dbReference>
<dbReference type="InterPro" id="IPR017452">
    <property type="entry name" value="GPCR_Rhodpsn_7TM"/>
</dbReference>
<evidence type="ECO:0000256" key="8">
    <source>
        <dbReference type="RuleBase" id="RU000688"/>
    </source>
</evidence>
<keyword evidence="7 8" id="KW-0807">Transducer</keyword>
<evidence type="ECO:0000313" key="9">
    <source>
        <dbReference type="EMBL" id="CAH1772860.1"/>
    </source>
</evidence>
<comment type="subcellular location">
    <subcellularLocation>
        <location evidence="1">Membrane</location>
        <topology evidence="1">Multi-pass membrane protein</topology>
    </subcellularLocation>
</comment>
<evidence type="ECO:0000256" key="4">
    <source>
        <dbReference type="ARBA" id="ARBA00023040"/>
    </source>
</evidence>
<dbReference type="OrthoDB" id="2132067at2759"/>